<evidence type="ECO:0000313" key="1">
    <source>
        <dbReference type="EMBL" id="MBE9065452.1"/>
    </source>
</evidence>
<evidence type="ECO:0008006" key="3">
    <source>
        <dbReference type="Google" id="ProtNLM"/>
    </source>
</evidence>
<keyword evidence="2" id="KW-1185">Reference proteome</keyword>
<gene>
    <name evidence="1" type="ORF">IQ260_02160</name>
</gene>
<dbReference type="Proteomes" id="UP000615026">
    <property type="component" value="Unassembled WGS sequence"/>
</dbReference>
<dbReference type="RefSeq" id="WP_193990413.1">
    <property type="nucleotide sequence ID" value="NZ_JADEXP010000008.1"/>
</dbReference>
<reference evidence="1" key="1">
    <citation type="submission" date="2020-10" db="EMBL/GenBank/DDBJ databases">
        <authorList>
            <person name="Castelo-Branco R."/>
            <person name="Eusebio N."/>
            <person name="Adriana R."/>
            <person name="Vieira A."/>
            <person name="Brugerolle De Fraissinette N."/>
            <person name="Rezende De Castro R."/>
            <person name="Schneider M.P."/>
            <person name="Vasconcelos V."/>
            <person name="Leao P.N."/>
        </authorList>
    </citation>
    <scope>NUCLEOTIDE SEQUENCE</scope>
    <source>
        <strain evidence="1">LEGE 11479</strain>
    </source>
</reference>
<dbReference type="AlphaFoldDB" id="A0A928WY33"/>
<proteinExistence type="predicted"/>
<protein>
    <recommendedName>
        <fullName evidence="3">Type I restriction enzyme R protein N-terminal domain-containing protein</fullName>
    </recommendedName>
</protein>
<name>A0A928WY33_LEPEC</name>
<organism evidence="1 2">
    <name type="scientific">Leptolyngbya cf. ectocarpi LEGE 11479</name>
    <dbReference type="NCBI Taxonomy" id="1828722"/>
    <lineage>
        <taxon>Bacteria</taxon>
        <taxon>Bacillati</taxon>
        <taxon>Cyanobacteriota</taxon>
        <taxon>Cyanophyceae</taxon>
        <taxon>Leptolyngbyales</taxon>
        <taxon>Leptolyngbyaceae</taxon>
        <taxon>Leptolyngbya group</taxon>
        <taxon>Leptolyngbya</taxon>
    </lineage>
</organism>
<accession>A0A928WY33</accession>
<sequence length="201" mass="21781">MAYSDFTLRKVKDTFSLKLVETGSFLTGFAPVQPSDYLQQTLARNLAMAIAVGTEKARSELLISPILVEVRERLQRRVSLFSGTDFTVDASVGLNGICDFLLSQSQEQLLIEAPAVMIVEAKKEDLNPGLGQCIAELVAAQRFNQAHDRPIPAIYGAVTTGSLWRFLKLSGQTVEIDLADYAVPPVETVLGILLGIVGPSS</sequence>
<dbReference type="EMBL" id="JADEXP010000008">
    <property type="protein sequence ID" value="MBE9065452.1"/>
    <property type="molecule type" value="Genomic_DNA"/>
</dbReference>
<evidence type="ECO:0000313" key="2">
    <source>
        <dbReference type="Proteomes" id="UP000615026"/>
    </source>
</evidence>
<comment type="caution">
    <text evidence="1">The sequence shown here is derived from an EMBL/GenBank/DDBJ whole genome shotgun (WGS) entry which is preliminary data.</text>
</comment>